<reference evidence="1" key="1">
    <citation type="submission" date="2020-05" db="EMBL/GenBank/DDBJ databases">
        <authorList>
            <person name="Chiriac C."/>
            <person name="Salcher M."/>
            <person name="Ghai R."/>
            <person name="Kavagutti S V."/>
        </authorList>
    </citation>
    <scope>NUCLEOTIDE SEQUENCE</scope>
</reference>
<accession>A0A6J6UQD2</accession>
<dbReference type="Gene3D" id="1.10.3210.10">
    <property type="entry name" value="Hypothetical protein af1432"/>
    <property type="match status" value="1"/>
</dbReference>
<organism evidence="1">
    <name type="scientific">freshwater metagenome</name>
    <dbReference type="NCBI Taxonomy" id="449393"/>
    <lineage>
        <taxon>unclassified sequences</taxon>
        <taxon>metagenomes</taxon>
        <taxon>ecological metagenomes</taxon>
    </lineage>
</organism>
<dbReference type="EMBL" id="CAEZYU010000167">
    <property type="protein sequence ID" value="CAB4762012.1"/>
    <property type="molecule type" value="Genomic_DNA"/>
</dbReference>
<dbReference type="AlphaFoldDB" id="A0A6J6UQD2"/>
<evidence type="ECO:0000313" key="1">
    <source>
        <dbReference type="EMBL" id="CAB4762012.1"/>
    </source>
</evidence>
<gene>
    <name evidence="1" type="ORF">UFOPK2766_02268</name>
</gene>
<name>A0A6J6UQD2_9ZZZZ</name>
<protein>
    <submittedName>
        <fullName evidence="1">Unannotated protein</fullName>
    </submittedName>
</protein>
<sequence length="171" mass="18307">MSQNSDSDSRAGAEAGGMPAAGFDQAFALAETEHATQTDKAGAAYILHVRRVIEGVQKIAPADLVQDCMVVAALHDVVEDCPVTLEDLAVLGFSQQVIDGVDSVTKREGEEYLDMVRRAGENPLGRWVKLADNLDNSNPERVAKLSASDAEWFENKYAGARAVLAEYGAVV</sequence>
<proteinExistence type="predicted"/>
<dbReference type="SUPFAM" id="SSF109604">
    <property type="entry name" value="HD-domain/PDEase-like"/>
    <property type="match status" value="1"/>
</dbReference>